<protein>
    <submittedName>
        <fullName evidence="2">Uncharacterized protein</fullName>
    </submittedName>
</protein>
<proteinExistence type="predicted"/>
<reference evidence="3" key="1">
    <citation type="submission" date="2023-07" db="EMBL/GenBank/DDBJ databases">
        <title>30 novel species of actinomycetes from the DSMZ collection.</title>
        <authorList>
            <person name="Nouioui I."/>
        </authorList>
    </citation>
    <scope>NUCLEOTIDE SEQUENCE [LARGE SCALE GENOMIC DNA]</scope>
    <source>
        <strain evidence="3">DSM 41770</strain>
    </source>
</reference>
<comment type="caution">
    <text evidence="2">The sequence shown here is derived from an EMBL/GenBank/DDBJ whole genome shotgun (WGS) entry which is preliminary data.</text>
</comment>
<keyword evidence="3" id="KW-1185">Reference proteome</keyword>
<gene>
    <name evidence="2" type="ORF">RM649_35500</name>
</gene>
<sequence>MIRAGREHLVRTLADLAEQQGMQPKSYLNAAPYAAAGFPVPISSKGARTRLYDAEQVDAYLQGKPVPPLPDEDDDQDLLDRRECAAELGVSPRTWDTYKLRVAEHLVEVGGVEHCPRGIVRRYRALPRTPAAPSGRPRGAGDPVPQDQLLEHTAPLLDADPTISAARVTDALGVHRDTAQTALLRLRADRIADLMGVDASLTAQQAARALGYPAAQVRRATAHAEAVLRGRRAASYLARVTEALHREGWTATDAAPELQHPADDVCVAAVVLDGPHAPVPALVWDERHGWRTALSRRHPLGRGAAWPPAGDGIRHLVPDTTTPDPTDLVAALTTDH</sequence>
<dbReference type="EMBL" id="JAVREX010000033">
    <property type="protein sequence ID" value="MDT0432910.1"/>
    <property type="molecule type" value="Genomic_DNA"/>
</dbReference>
<evidence type="ECO:0000313" key="2">
    <source>
        <dbReference type="EMBL" id="MDT0432910.1"/>
    </source>
</evidence>
<dbReference type="Proteomes" id="UP001183777">
    <property type="component" value="Unassembled WGS sequence"/>
</dbReference>
<accession>A0ABU2RVP9</accession>
<dbReference type="RefSeq" id="WP_311661848.1">
    <property type="nucleotide sequence ID" value="NZ_JAVREX010000033.1"/>
</dbReference>
<feature type="region of interest" description="Disordered" evidence="1">
    <location>
        <begin position="127"/>
        <end position="147"/>
    </location>
</feature>
<organism evidence="2 3">
    <name type="scientific">Streptomyces salyersiae</name>
    <dbReference type="NCBI Taxonomy" id="3075530"/>
    <lineage>
        <taxon>Bacteria</taxon>
        <taxon>Bacillati</taxon>
        <taxon>Actinomycetota</taxon>
        <taxon>Actinomycetes</taxon>
        <taxon>Kitasatosporales</taxon>
        <taxon>Streptomycetaceae</taxon>
        <taxon>Streptomyces</taxon>
    </lineage>
</organism>
<name>A0ABU2RVP9_9ACTN</name>
<evidence type="ECO:0000313" key="3">
    <source>
        <dbReference type="Proteomes" id="UP001183777"/>
    </source>
</evidence>
<evidence type="ECO:0000256" key="1">
    <source>
        <dbReference type="SAM" id="MobiDB-lite"/>
    </source>
</evidence>